<keyword evidence="4" id="KW-0479">Metal-binding</keyword>
<sequence>MKKQTVSLLAGLLMGTLPVWPGHVFISPTGNDATGNGSFDKPYATLPKAFSRMAPFVTDTLWIRGGTYKVTEEQVMATKEKVYAAVFDLNKNGTKTRPLCIMAYPGDERPVFDFSLVKPAGKRVSAFYMDGNHLHLKGFDIVGVQVTITTHTQSEGVSFRQNVAHNIVEDIRIHDGMGIGVYMTKGHDNLILNCDAYNNYDTVSENGRGGNSDGFGCHVAASNTGNVFRGCRAWRNSDDGFDLINCYAPVTFDHCWAWENGYDASLKNRADGNGFKAGGYGKQVQKADFEAPRHTISHCLAWANKSNGFYANHHLGGCNWINNTAYANGRYNYNLVNQQSWDNATDVPGYNHTVRNCLSFQARRGEYTNIDKSRCTLENNSFLPTLVRVTTDDFESLDASLLYAERLPDGSLPDIGFLKVKPGTAPYASSLGYQFSTTSTGIPIPRATPVSDGPEADWYTLQGVRVSRPTHGIYIHQGRITVRR</sequence>
<evidence type="ECO:0000256" key="1">
    <source>
        <dbReference type="ARBA" id="ARBA00001913"/>
    </source>
</evidence>
<dbReference type="PANTHER" id="PTHR40088:SF1">
    <property type="entry name" value="PECTATE LYASE PEL9"/>
    <property type="match status" value="1"/>
</dbReference>
<comment type="cofactor">
    <cofactor evidence="1">
        <name>Ca(2+)</name>
        <dbReference type="ChEBI" id="CHEBI:29108"/>
    </cofactor>
</comment>
<feature type="signal peptide" evidence="9">
    <location>
        <begin position="1"/>
        <end position="21"/>
    </location>
</feature>
<dbReference type="Proteomes" id="UP001589688">
    <property type="component" value="Unassembled WGS sequence"/>
</dbReference>
<dbReference type="InterPro" id="IPR053868">
    <property type="entry name" value="Pel9A-like_beta_helix"/>
</dbReference>
<proteinExistence type="inferred from homology"/>
<dbReference type="SUPFAM" id="SSF51126">
    <property type="entry name" value="Pectin lyase-like"/>
    <property type="match status" value="1"/>
</dbReference>
<keyword evidence="12" id="KW-1185">Reference proteome</keyword>
<keyword evidence="3" id="KW-0964">Secreted</keyword>
<dbReference type="PANTHER" id="PTHR40088">
    <property type="entry name" value="PECTATE LYASE (EUROFUNG)"/>
    <property type="match status" value="1"/>
</dbReference>
<organism evidence="11 12">
    <name type="scientific">Hallella seregens ATCC 51272</name>
    <dbReference type="NCBI Taxonomy" id="1336250"/>
    <lineage>
        <taxon>Bacteria</taxon>
        <taxon>Pseudomonadati</taxon>
        <taxon>Bacteroidota</taxon>
        <taxon>Bacteroidia</taxon>
        <taxon>Bacteroidales</taxon>
        <taxon>Prevotellaceae</taxon>
        <taxon>Hallella</taxon>
    </lineage>
</organism>
<dbReference type="InterPro" id="IPR011050">
    <property type="entry name" value="Pectin_lyase_fold/virulence"/>
</dbReference>
<evidence type="ECO:0000256" key="5">
    <source>
        <dbReference type="ARBA" id="ARBA00022729"/>
    </source>
</evidence>
<feature type="domain" description="Pel9A-like right handed beta-helix region" evidence="10">
    <location>
        <begin position="25"/>
        <end position="366"/>
    </location>
</feature>
<evidence type="ECO:0000313" key="12">
    <source>
        <dbReference type="Proteomes" id="UP001589688"/>
    </source>
</evidence>
<evidence type="ECO:0000256" key="2">
    <source>
        <dbReference type="ARBA" id="ARBA00004613"/>
    </source>
</evidence>
<dbReference type="InterPro" id="IPR006626">
    <property type="entry name" value="PbH1"/>
</dbReference>
<gene>
    <name evidence="11" type="ORF">ACFFK8_10855</name>
</gene>
<dbReference type="Pfam" id="PF22842">
    <property type="entry name" value="Pel9A-like_beta_helix"/>
    <property type="match status" value="1"/>
</dbReference>
<reference evidence="11 12" key="1">
    <citation type="submission" date="2024-09" db="EMBL/GenBank/DDBJ databases">
        <authorList>
            <person name="Sun Q."/>
            <person name="Mori K."/>
        </authorList>
    </citation>
    <scope>NUCLEOTIDE SEQUENCE [LARGE SCALE GENOMIC DNA]</scope>
    <source>
        <strain evidence="11 12">ATCC 51272</strain>
    </source>
</reference>
<dbReference type="RefSeq" id="WP_027952967.1">
    <property type="nucleotide sequence ID" value="NZ_JBHLZF010000002.1"/>
</dbReference>
<evidence type="ECO:0000256" key="4">
    <source>
        <dbReference type="ARBA" id="ARBA00022723"/>
    </source>
</evidence>
<dbReference type="EMBL" id="JBHLZF010000002">
    <property type="protein sequence ID" value="MFB9898274.1"/>
    <property type="molecule type" value="Genomic_DNA"/>
</dbReference>
<protein>
    <submittedName>
        <fullName evidence="11">Right-handed parallel beta-helix repeat-containing protein</fullName>
    </submittedName>
</protein>
<keyword evidence="7" id="KW-0456">Lyase</keyword>
<accession>A0ABV5ZLN4</accession>
<evidence type="ECO:0000256" key="6">
    <source>
        <dbReference type="ARBA" id="ARBA00022837"/>
    </source>
</evidence>
<comment type="subcellular location">
    <subcellularLocation>
        <location evidence="2">Secreted</location>
    </subcellularLocation>
</comment>
<feature type="chain" id="PRO_5045061291" evidence="9">
    <location>
        <begin position="22"/>
        <end position="484"/>
    </location>
</feature>
<keyword evidence="6" id="KW-0106">Calcium</keyword>
<evidence type="ECO:0000256" key="9">
    <source>
        <dbReference type="SAM" id="SignalP"/>
    </source>
</evidence>
<dbReference type="SMART" id="SM00710">
    <property type="entry name" value="PbH1"/>
    <property type="match status" value="5"/>
</dbReference>
<comment type="caution">
    <text evidence="11">The sequence shown here is derived from an EMBL/GenBank/DDBJ whole genome shotgun (WGS) entry which is preliminary data.</text>
</comment>
<keyword evidence="5 9" id="KW-0732">Signal</keyword>
<dbReference type="Gene3D" id="2.160.20.10">
    <property type="entry name" value="Single-stranded right-handed beta-helix, Pectin lyase-like"/>
    <property type="match status" value="1"/>
</dbReference>
<evidence type="ECO:0000259" key="10">
    <source>
        <dbReference type="Pfam" id="PF22842"/>
    </source>
</evidence>
<comment type="similarity">
    <text evidence="8">Belongs to the polysaccharide lyase 9 family.</text>
</comment>
<dbReference type="InterPro" id="IPR012334">
    <property type="entry name" value="Pectin_lyas_fold"/>
</dbReference>
<evidence type="ECO:0000256" key="7">
    <source>
        <dbReference type="ARBA" id="ARBA00023239"/>
    </source>
</evidence>
<evidence type="ECO:0000256" key="3">
    <source>
        <dbReference type="ARBA" id="ARBA00022525"/>
    </source>
</evidence>
<name>A0ABV5ZLN4_9BACT</name>
<evidence type="ECO:0000256" key="8">
    <source>
        <dbReference type="ARBA" id="ARBA00038263"/>
    </source>
</evidence>
<evidence type="ECO:0000313" key="11">
    <source>
        <dbReference type="EMBL" id="MFB9898274.1"/>
    </source>
</evidence>
<dbReference type="InterPro" id="IPR052052">
    <property type="entry name" value="Polysaccharide_Lyase_9"/>
</dbReference>